<name>A0ABV7JDE0_9GAMM</name>
<reference evidence="9" key="1">
    <citation type="journal article" date="2019" name="Int. J. Syst. Evol. Microbiol.">
        <title>The Global Catalogue of Microorganisms (GCM) 10K type strain sequencing project: providing services to taxonomists for standard genome sequencing and annotation.</title>
        <authorList>
            <consortium name="The Broad Institute Genomics Platform"/>
            <consortium name="The Broad Institute Genome Sequencing Center for Infectious Disease"/>
            <person name="Wu L."/>
            <person name="Ma J."/>
        </authorList>
    </citation>
    <scope>NUCLEOTIDE SEQUENCE [LARGE SCALE GENOMIC DNA]</scope>
    <source>
        <strain evidence="9">KCTC 42953</strain>
    </source>
</reference>
<evidence type="ECO:0000256" key="4">
    <source>
        <dbReference type="ARBA" id="ARBA00022692"/>
    </source>
</evidence>
<dbReference type="InterPro" id="IPR005744">
    <property type="entry name" value="Hy-lIII"/>
</dbReference>
<evidence type="ECO:0000256" key="3">
    <source>
        <dbReference type="ARBA" id="ARBA00022475"/>
    </source>
</evidence>
<evidence type="ECO:0000256" key="2">
    <source>
        <dbReference type="ARBA" id="ARBA00008488"/>
    </source>
</evidence>
<protein>
    <submittedName>
        <fullName evidence="8">Hemolysin III family protein</fullName>
    </submittedName>
</protein>
<comment type="caution">
    <text evidence="8">The sequence shown here is derived from an EMBL/GenBank/DDBJ whole genome shotgun (WGS) entry which is preliminary data.</text>
</comment>
<keyword evidence="5 7" id="KW-1133">Transmembrane helix</keyword>
<dbReference type="Proteomes" id="UP001595533">
    <property type="component" value="Unassembled WGS sequence"/>
</dbReference>
<comment type="subcellular location">
    <subcellularLocation>
        <location evidence="1">Cell membrane</location>
        <topology evidence="1">Multi-pass membrane protein</topology>
    </subcellularLocation>
</comment>
<dbReference type="PANTHER" id="PTHR20855:SF3">
    <property type="entry name" value="LD03007P"/>
    <property type="match status" value="1"/>
</dbReference>
<dbReference type="PANTHER" id="PTHR20855">
    <property type="entry name" value="ADIPOR/PROGESTIN RECEPTOR-RELATED"/>
    <property type="match status" value="1"/>
</dbReference>
<comment type="similarity">
    <text evidence="2">Belongs to the UPF0073 (Hly-III) family.</text>
</comment>
<gene>
    <name evidence="8" type="ORF">ACFODZ_11035</name>
</gene>
<feature type="transmembrane region" description="Helical" evidence="7">
    <location>
        <begin position="21"/>
        <end position="40"/>
    </location>
</feature>
<accession>A0ABV7JDE0</accession>
<feature type="transmembrane region" description="Helical" evidence="7">
    <location>
        <begin position="46"/>
        <end position="65"/>
    </location>
</feature>
<dbReference type="EMBL" id="JBHRTS010000005">
    <property type="protein sequence ID" value="MFC3194773.1"/>
    <property type="molecule type" value="Genomic_DNA"/>
</dbReference>
<feature type="transmembrane region" description="Helical" evidence="7">
    <location>
        <begin position="86"/>
        <end position="104"/>
    </location>
</feature>
<evidence type="ECO:0000256" key="7">
    <source>
        <dbReference type="SAM" id="Phobius"/>
    </source>
</evidence>
<sequence length="213" mass="23077">MTTHLVKHYPPAEERLNIVSHALGLVLSVLGLVLLIGAAVQSAEMVRLAAYLVYGLSMVALYAASTIYHSTQTPHLRKKLRVVDHAAIYLLIAGTYTPFMLLTIPGTLGYGILIAAWSMAVLGIALKVFYTGHFELLSTLLYVFMGWAIVFAIKPLAAALSAEGLVWLISGGVAYTVGAVLYAIKKLPFNHAIFHLFVLAGSVCHFIAVYHHS</sequence>
<evidence type="ECO:0000313" key="9">
    <source>
        <dbReference type="Proteomes" id="UP001595533"/>
    </source>
</evidence>
<feature type="transmembrane region" description="Helical" evidence="7">
    <location>
        <begin position="136"/>
        <end position="153"/>
    </location>
</feature>
<evidence type="ECO:0000256" key="1">
    <source>
        <dbReference type="ARBA" id="ARBA00004651"/>
    </source>
</evidence>
<keyword evidence="6 7" id="KW-0472">Membrane</keyword>
<evidence type="ECO:0000313" key="8">
    <source>
        <dbReference type="EMBL" id="MFC3194773.1"/>
    </source>
</evidence>
<evidence type="ECO:0000256" key="5">
    <source>
        <dbReference type="ARBA" id="ARBA00022989"/>
    </source>
</evidence>
<dbReference type="RefSeq" id="WP_109862356.1">
    <property type="nucleotide sequence ID" value="NZ_JBHRTS010000005.1"/>
</dbReference>
<proteinExistence type="inferred from homology"/>
<dbReference type="InterPro" id="IPR004254">
    <property type="entry name" value="AdipoR/HlyIII-related"/>
</dbReference>
<feature type="transmembrane region" description="Helical" evidence="7">
    <location>
        <begin position="165"/>
        <end position="184"/>
    </location>
</feature>
<evidence type="ECO:0000256" key="6">
    <source>
        <dbReference type="ARBA" id="ARBA00023136"/>
    </source>
</evidence>
<dbReference type="Pfam" id="PF03006">
    <property type="entry name" value="HlyIII"/>
    <property type="match status" value="1"/>
</dbReference>
<keyword evidence="4 7" id="KW-0812">Transmembrane</keyword>
<feature type="transmembrane region" description="Helical" evidence="7">
    <location>
        <begin position="191"/>
        <end position="210"/>
    </location>
</feature>
<dbReference type="NCBIfam" id="TIGR01065">
    <property type="entry name" value="hlyIII"/>
    <property type="match status" value="1"/>
</dbReference>
<keyword evidence="9" id="KW-1185">Reference proteome</keyword>
<feature type="transmembrane region" description="Helical" evidence="7">
    <location>
        <begin position="110"/>
        <end position="129"/>
    </location>
</feature>
<keyword evidence="3" id="KW-1003">Cell membrane</keyword>
<organism evidence="8 9">
    <name type="scientific">Marinicella sediminis</name>
    <dbReference type="NCBI Taxonomy" id="1792834"/>
    <lineage>
        <taxon>Bacteria</taxon>
        <taxon>Pseudomonadati</taxon>
        <taxon>Pseudomonadota</taxon>
        <taxon>Gammaproteobacteria</taxon>
        <taxon>Lysobacterales</taxon>
        <taxon>Marinicellaceae</taxon>
        <taxon>Marinicella</taxon>
    </lineage>
</organism>